<sequence length="93" mass="11211">MWTNISPLTIFRATKYQVVQTTKWVIEFIPTHADKSAWFQNEANWMDEKRFRCEGSIEPRKYMSLRRRKSPCFCSSCSARLIFQPRQKLNIEF</sequence>
<reference evidence="2" key="1">
    <citation type="journal article" date="2014" name="Proc. Natl. Acad. Sci. U.S.A.">
        <title>Extensive sampling of basidiomycete genomes demonstrates inadequacy of the white-rot/brown-rot paradigm for wood decay fungi.</title>
        <authorList>
            <person name="Riley R."/>
            <person name="Salamov A.A."/>
            <person name="Brown D.W."/>
            <person name="Nagy L.G."/>
            <person name="Floudas D."/>
            <person name="Held B.W."/>
            <person name="Levasseur A."/>
            <person name="Lombard V."/>
            <person name="Morin E."/>
            <person name="Otillar R."/>
            <person name="Lindquist E.A."/>
            <person name="Sun H."/>
            <person name="LaButti K.M."/>
            <person name="Schmutz J."/>
            <person name="Jabbour D."/>
            <person name="Luo H."/>
            <person name="Baker S.E."/>
            <person name="Pisabarro A.G."/>
            <person name="Walton J.D."/>
            <person name="Blanchette R.A."/>
            <person name="Henrissat B."/>
            <person name="Martin F."/>
            <person name="Cullen D."/>
            <person name="Hibbett D.S."/>
            <person name="Grigoriev I.V."/>
        </authorList>
    </citation>
    <scope>NUCLEOTIDE SEQUENCE [LARGE SCALE GENOMIC DNA]</scope>
    <source>
        <strain evidence="2">CBS 339.88</strain>
    </source>
</reference>
<dbReference type="Proteomes" id="UP000027222">
    <property type="component" value="Unassembled WGS sequence"/>
</dbReference>
<evidence type="ECO:0000313" key="2">
    <source>
        <dbReference type="Proteomes" id="UP000027222"/>
    </source>
</evidence>
<evidence type="ECO:0000313" key="1">
    <source>
        <dbReference type="EMBL" id="KDR68115.1"/>
    </source>
</evidence>
<name>A0A067SB09_GALM3</name>
<accession>A0A067SB09</accession>
<keyword evidence="2" id="KW-1185">Reference proteome</keyword>
<gene>
    <name evidence="1" type="ORF">GALMADRAFT_1051855</name>
</gene>
<organism evidence="1 2">
    <name type="scientific">Galerina marginata (strain CBS 339.88)</name>
    <dbReference type="NCBI Taxonomy" id="685588"/>
    <lineage>
        <taxon>Eukaryota</taxon>
        <taxon>Fungi</taxon>
        <taxon>Dikarya</taxon>
        <taxon>Basidiomycota</taxon>
        <taxon>Agaricomycotina</taxon>
        <taxon>Agaricomycetes</taxon>
        <taxon>Agaricomycetidae</taxon>
        <taxon>Agaricales</taxon>
        <taxon>Agaricineae</taxon>
        <taxon>Strophariaceae</taxon>
        <taxon>Galerina</taxon>
    </lineage>
</organism>
<proteinExistence type="predicted"/>
<protein>
    <submittedName>
        <fullName evidence="1">Uncharacterized protein</fullName>
    </submittedName>
</protein>
<dbReference type="AlphaFoldDB" id="A0A067SB09"/>
<dbReference type="EMBL" id="KL142410">
    <property type="protein sequence ID" value="KDR68115.1"/>
    <property type="molecule type" value="Genomic_DNA"/>
</dbReference>
<dbReference type="HOGENOM" id="CLU_2399836_0_0_1"/>